<feature type="compositionally biased region" description="Polar residues" evidence="1">
    <location>
        <begin position="80"/>
        <end position="95"/>
    </location>
</feature>
<accession>A0ABT6SFE8</accession>
<reference evidence="2 3" key="1">
    <citation type="submission" date="2023-05" db="EMBL/GenBank/DDBJ databases">
        <title>Draft genome sequence of Streptomyces sp. B-S-A6 isolated from a cave soil in Thailand.</title>
        <authorList>
            <person name="Chamroensaksri N."/>
            <person name="Muangham S."/>
        </authorList>
    </citation>
    <scope>NUCLEOTIDE SEQUENCE [LARGE SCALE GENOMIC DNA]</scope>
    <source>
        <strain evidence="2 3">B-S-A6</strain>
    </source>
</reference>
<feature type="region of interest" description="Disordered" evidence="1">
    <location>
        <begin position="80"/>
        <end position="115"/>
    </location>
</feature>
<proteinExistence type="predicted"/>
<evidence type="ECO:0000313" key="2">
    <source>
        <dbReference type="EMBL" id="MDI3406564.1"/>
    </source>
</evidence>
<protein>
    <submittedName>
        <fullName evidence="2">Uncharacterized protein</fullName>
    </submittedName>
</protein>
<dbReference type="Proteomes" id="UP001223978">
    <property type="component" value="Unassembled WGS sequence"/>
</dbReference>
<evidence type="ECO:0000256" key="1">
    <source>
        <dbReference type="SAM" id="MobiDB-lite"/>
    </source>
</evidence>
<organism evidence="2 3">
    <name type="scientific">Streptomyces cavernicola</name>
    <dbReference type="NCBI Taxonomy" id="3043613"/>
    <lineage>
        <taxon>Bacteria</taxon>
        <taxon>Bacillati</taxon>
        <taxon>Actinomycetota</taxon>
        <taxon>Actinomycetes</taxon>
        <taxon>Kitasatosporales</taxon>
        <taxon>Streptomycetaceae</taxon>
        <taxon>Streptomyces</taxon>
    </lineage>
</organism>
<name>A0ABT6SFE8_9ACTN</name>
<comment type="caution">
    <text evidence="2">The sequence shown here is derived from an EMBL/GenBank/DDBJ whole genome shotgun (WGS) entry which is preliminary data.</text>
</comment>
<dbReference type="EMBL" id="JASCIQ010000024">
    <property type="protein sequence ID" value="MDI3406564.1"/>
    <property type="molecule type" value="Genomic_DNA"/>
</dbReference>
<sequence length="115" mass="12274">MTALHEAIGRRRRTLYVPAPGESVQQAPQAADQLGLRPSDPPIYRAMMRSWAGRGLTLPGRRDAEWVRLAAPIVRTGQFGSTTPFSAHPMQQATGGQEAYHGGEGRAALPAGAEG</sequence>
<evidence type="ECO:0000313" key="3">
    <source>
        <dbReference type="Proteomes" id="UP001223978"/>
    </source>
</evidence>
<keyword evidence="3" id="KW-1185">Reference proteome</keyword>
<gene>
    <name evidence="2" type="ORF">QIS96_22480</name>
</gene>